<name>A0AAE9YNG9_9GAMM</name>
<dbReference type="CDD" id="cd04301">
    <property type="entry name" value="NAT_SF"/>
    <property type="match status" value="1"/>
</dbReference>
<dbReference type="SUPFAM" id="SSF55729">
    <property type="entry name" value="Acyl-CoA N-acyltransferases (Nat)"/>
    <property type="match status" value="1"/>
</dbReference>
<evidence type="ECO:0000313" key="3">
    <source>
        <dbReference type="Proteomes" id="UP000032568"/>
    </source>
</evidence>
<protein>
    <submittedName>
        <fullName evidence="2">GNAT family N-acetyltransferase</fullName>
    </submittedName>
</protein>
<dbReference type="KEGG" id="tact:SG35_018410"/>
<dbReference type="InterPro" id="IPR016181">
    <property type="entry name" value="Acyl_CoA_acyltransferase"/>
</dbReference>
<dbReference type="GO" id="GO:0016747">
    <property type="term" value="F:acyltransferase activity, transferring groups other than amino-acyl groups"/>
    <property type="evidence" value="ECO:0007669"/>
    <property type="project" value="InterPro"/>
</dbReference>
<sequence>MKTPPAEISLRPWTKNDEAFTKDLFIANSQAMFAHLAPEQQEILTNIQLLAQQRDYRQRWPQAQYLIIQLRNTAAGQLIINPYPEYDLLIDIAVLPSHQNSGIATRVLEILLRQAQSREVPVRLSVIKDNPALQLYKRIGFTVTGASGTHYRMEMQTTHADH</sequence>
<dbReference type="EMBL" id="CP059735">
    <property type="protein sequence ID" value="WDD97304.1"/>
    <property type="molecule type" value="Genomic_DNA"/>
</dbReference>
<dbReference type="Gene3D" id="3.40.630.30">
    <property type="match status" value="1"/>
</dbReference>
<evidence type="ECO:0000313" key="2">
    <source>
        <dbReference type="EMBL" id="WDD97304.1"/>
    </source>
</evidence>
<proteinExistence type="predicted"/>
<dbReference type="AlphaFoldDB" id="A0AAE9YNG9"/>
<organism evidence="2 3">
    <name type="scientific">Thalassomonas actiniarum</name>
    <dbReference type="NCBI Taxonomy" id="485447"/>
    <lineage>
        <taxon>Bacteria</taxon>
        <taxon>Pseudomonadati</taxon>
        <taxon>Pseudomonadota</taxon>
        <taxon>Gammaproteobacteria</taxon>
        <taxon>Alteromonadales</taxon>
        <taxon>Colwelliaceae</taxon>
        <taxon>Thalassomonas</taxon>
    </lineage>
</organism>
<evidence type="ECO:0000259" key="1">
    <source>
        <dbReference type="PROSITE" id="PS51186"/>
    </source>
</evidence>
<gene>
    <name evidence="2" type="ORF">SG35_018410</name>
</gene>
<accession>A0AAE9YNG9</accession>
<dbReference type="InterPro" id="IPR000182">
    <property type="entry name" value="GNAT_dom"/>
</dbReference>
<dbReference type="RefSeq" id="WP_044835689.1">
    <property type="nucleotide sequence ID" value="NZ_CP059735.1"/>
</dbReference>
<reference evidence="2 3" key="1">
    <citation type="journal article" date="2015" name="Genome Announc.">
        <title>Draft Genome Sequences of Marine Isolates of Thalassomonas viridans and Thalassomonas actiniarum.</title>
        <authorList>
            <person name="Olonade I."/>
            <person name="van Zyl L.J."/>
            <person name="Trindade M."/>
        </authorList>
    </citation>
    <scope>NUCLEOTIDE SEQUENCE [LARGE SCALE GENOMIC DNA]</scope>
    <source>
        <strain evidence="2 3">A5K-106</strain>
    </source>
</reference>
<keyword evidence="3" id="KW-1185">Reference proteome</keyword>
<dbReference type="Pfam" id="PF00583">
    <property type="entry name" value="Acetyltransf_1"/>
    <property type="match status" value="1"/>
</dbReference>
<dbReference type="PROSITE" id="PS51186">
    <property type="entry name" value="GNAT"/>
    <property type="match status" value="1"/>
</dbReference>
<reference evidence="2 3" key="2">
    <citation type="journal article" date="2022" name="Mar. Drugs">
        <title>Bioassay-Guided Fractionation Leads to the Detection of Cholic Acid Generated by the Rare Thalassomonas sp.</title>
        <authorList>
            <person name="Pheiffer F."/>
            <person name="Schneider Y.K."/>
            <person name="Hansen E.H."/>
            <person name="Andersen J.H."/>
            <person name="Isaksson J."/>
            <person name="Busche T."/>
            <person name="R C."/>
            <person name="Kalinowski J."/>
            <person name="Zyl L.V."/>
            <person name="Trindade M."/>
        </authorList>
    </citation>
    <scope>NUCLEOTIDE SEQUENCE [LARGE SCALE GENOMIC DNA]</scope>
    <source>
        <strain evidence="2 3">A5K-106</strain>
    </source>
</reference>
<feature type="domain" description="N-acetyltransferase" evidence="1">
    <location>
        <begin position="8"/>
        <end position="158"/>
    </location>
</feature>
<dbReference type="Proteomes" id="UP000032568">
    <property type="component" value="Chromosome"/>
</dbReference>